<evidence type="ECO:0000313" key="6">
    <source>
        <dbReference type="EMBL" id="CAF1135781.1"/>
    </source>
</evidence>
<evidence type="ECO:0000313" key="7">
    <source>
        <dbReference type="Proteomes" id="UP000663879"/>
    </source>
</evidence>
<dbReference type="GO" id="GO:0006508">
    <property type="term" value="P:proteolysis"/>
    <property type="evidence" value="ECO:0007669"/>
    <property type="project" value="UniProtKB-KW"/>
</dbReference>
<organism evidence="6 7">
    <name type="scientific">Brachionus calyciflorus</name>
    <dbReference type="NCBI Taxonomy" id="104777"/>
    <lineage>
        <taxon>Eukaryota</taxon>
        <taxon>Metazoa</taxon>
        <taxon>Spiralia</taxon>
        <taxon>Gnathifera</taxon>
        <taxon>Rotifera</taxon>
        <taxon>Eurotatoria</taxon>
        <taxon>Monogononta</taxon>
        <taxon>Pseudotrocha</taxon>
        <taxon>Ploima</taxon>
        <taxon>Brachionidae</taxon>
        <taxon>Brachionus</taxon>
    </lineage>
</organism>
<keyword evidence="2" id="KW-0645">Protease</keyword>
<dbReference type="EMBL" id="CAJNOC010010024">
    <property type="protein sequence ID" value="CAF1135781.1"/>
    <property type="molecule type" value="Genomic_DNA"/>
</dbReference>
<keyword evidence="7" id="KW-1185">Reference proteome</keyword>
<sequence>RFTNKLLNQDESDESDKDQSLDNNSEAEQDQIMAVDKWGKKKQKKKKTFGFYNRPQALKLNYNQYEEVKENSETEAQKQIDSSIIENSETEALKQIDSSIIENLETEALKQIDSSIIENSETEALKQIDSSIIKNSETKFTLVKLDELDLEFFETVSNEKRNEKKRECVEENFVIIKKKRNNQSKDYQFSDINIQNVKINQMSLKRLLENDRLCDSILEAFFRTVGNDKKTYVLSSAVISNICFSGKSISTIRKKFDKIEIISGPVFRDNHWTLLFVNLKNRSVVYIDPFGAPKESSKTIFDNWKKFAQSKHELRDFEWTEREIQHSRQKLTDGVNCGVYVCYFFYLLLQDQKFLSIDSENIKFYRKFIYDKLTLRL</sequence>
<dbReference type="InterPro" id="IPR003653">
    <property type="entry name" value="Peptidase_C48_C"/>
</dbReference>
<name>A0A814RM43_9BILA</name>
<dbReference type="SUPFAM" id="SSF54001">
    <property type="entry name" value="Cysteine proteinases"/>
    <property type="match status" value="1"/>
</dbReference>
<evidence type="ECO:0000256" key="2">
    <source>
        <dbReference type="ARBA" id="ARBA00022670"/>
    </source>
</evidence>
<accession>A0A814RM43</accession>
<feature type="domain" description="Ubiquitin-like protease family profile" evidence="5">
    <location>
        <begin position="197"/>
        <end position="348"/>
    </location>
</feature>
<keyword evidence="3" id="KW-0378">Hydrolase</keyword>
<dbReference type="Gene3D" id="3.40.395.10">
    <property type="entry name" value="Adenoviral Proteinase, Chain A"/>
    <property type="match status" value="1"/>
</dbReference>
<evidence type="ECO:0000256" key="1">
    <source>
        <dbReference type="ARBA" id="ARBA00005234"/>
    </source>
</evidence>
<comment type="similarity">
    <text evidence="1">Belongs to the peptidase C48 family.</text>
</comment>
<dbReference type="PROSITE" id="PS50600">
    <property type="entry name" value="ULP_PROTEASE"/>
    <property type="match status" value="1"/>
</dbReference>
<reference evidence="6" key="1">
    <citation type="submission" date="2021-02" db="EMBL/GenBank/DDBJ databases">
        <authorList>
            <person name="Nowell W R."/>
        </authorList>
    </citation>
    <scope>NUCLEOTIDE SEQUENCE</scope>
    <source>
        <strain evidence="6">Ploen Becks lab</strain>
    </source>
</reference>
<dbReference type="Proteomes" id="UP000663879">
    <property type="component" value="Unassembled WGS sequence"/>
</dbReference>
<feature type="non-terminal residue" evidence="6">
    <location>
        <position position="1"/>
    </location>
</feature>
<protein>
    <recommendedName>
        <fullName evidence="5">Ubiquitin-like protease family profile domain-containing protein</fullName>
    </recommendedName>
</protein>
<evidence type="ECO:0000256" key="3">
    <source>
        <dbReference type="ARBA" id="ARBA00022801"/>
    </source>
</evidence>
<proteinExistence type="inferred from homology"/>
<dbReference type="Pfam" id="PF02902">
    <property type="entry name" value="Peptidase_C48"/>
    <property type="match status" value="1"/>
</dbReference>
<evidence type="ECO:0000256" key="4">
    <source>
        <dbReference type="SAM" id="MobiDB-lite"/>
    </source>
</evidence>
<feature type="region of interest" description="Disordered" evidence="4">
    <location>
        <begin position="1"/>
        <end position="33"/>
    </location>
</feature>
<dbReference type="GO" id="GO:0008234">
    <property type="term" value="F:cysteine-type peptidase activity"/>
    <property type="evidence" value="ECO:0007669"/>
    <property type="project" value="InterPro"/>
</dbReference>
<gene>
    <name evidence="6" type="ORF">OXX778_LOCUS22682</name>
</gene>
<dbReference type="InterPro" id="IPR038765">
    <property type="entry name" value="Papain-like_cys_pep_sf"/>
</dbReference>
<dbReference type="AlphaFoldDB" id="A0A814RM43"/>
<comment type="caution">
    <text evidence="6">The sequence shown here is derived from an EMBL/GenBank/DDBJ whole genome shotgun (WGS) entry which is preliminary data.</text>
</comment>
<evidence type="ECO:0000259" key="5">
    <source>
        <dbReference type="PROSITE" id="PS50600"/>
    </source>
</evidence>
<dbReference type="OrthoDB" id="1939479at2759"/>